<proteinExistence type="inferred from homology"/>
<dbReference type="InterPro" id="IPR010569">
    <property type="entry name" value="Myotubularin-like_Pase_dom"/>
</dbReference>
<feature type="domain" description="Myotubularin phosphatase" evidence="2">
    <location>
        <begin position="128"/>
        <end position="477"/>
    </location>
</feature>
<name>A0A238BUP0_9BILA</name>
<sequence length="529" mass="60390">MELSEVIERPRVDNVFLRKGPRQPQSGSLALIGHHMIFSPSSGPTNSPNEKEHSNELWLLHRAVDRVVVEPIIKDNLSRSGKLILKCKNFMICIFEIEDLDDCVAVAQGIQHDYPFYYRCPFTVLDNGWTAFDAEQEYAKLMIRCKDGWRISAVNKGFQVCNTYPEMVIVPKGIGDDYLRISATFRDGGRFPILSFYHEETKSCLIRCGQPLVGPTNRRCKEDETILNSLLSSTSKGVIVDTRTKALAQSAKNKGGGYESQMFYSQWKYIYGGTPRIKEVHDALAKLVESTVAQCVHCEGSAEVPVVVHGAEGTDSTLLVTSLAQLLLDSDSRTIRGFESLIEREWISAGHPFSYRCAHSAFATGAVTGPYESPMFLCFLDCVWQVYQQFPCSFEFTEEFLIFLFEHAYASEFGSFLGNSEKEKARFEVKTRTVSLWSYVNNPEILRTYVNALYEPNSAVLWPCVAPQSIAFWERLFLRWIRDWKQMDGIKQTIMQWKVREKELQSKVLILRRQMMELSKDIQFTSAVH</sequence>
<keyword evidence="4" id="KW-1185">Reference proteome</keyword>
<dbReference type="Gene3D" id="2.30.29.30">
    <property type="entry name" value="Pleckstrin-homology domain (PH domain)/Phosphotyrosine-binding domain (PTB)"/>
    <property type="match status" value="1"/>
</dbReference>
<dbReference type="GO" id="GO:0019903">
    <property type="term" value="F:protein phosphatase binding"/>
    <property type="evidence" value="ECO:0007669"/>
    <property type="project" value="TreeGrafter"/>
</dbReference>
<protein>
    <recommendedName>
        <fullName evidence="2">Myotubularin phosphatase domain-containing protein</fullName>
    </recommendedName>
</protein>
<dbReference type="AlphaFoldDB" id="A0A238BUP0"/>
<organism evidence="3 4">
    <name type="scientific">Onchocerca flexuosa</name>
    <dbReference type="NCBI Taxonomy" id="387005"/>
    <lineage>
        <taxon>Eukaryota</taxon>
        <taxon>Metazoa</taxon>
        <taxon>Ecdysozoa</taxon>
        <taxon>Nematoda</taxon>
        <taxon>Chromadorea</taxon>
        <taxon>Rhabditida</taxon>
        <taxon>Spirurina</taxon>
        <taxon>Spiruromorpha</taxon>
        <taxon>Filarioidea</taxon>
        <taxon>Onchocercidae</taxon>
        <taxon>Onchocerca</taxon>
    </lineage>
</organism>
<dbReference type="InterPro" id="IPR029021">
    <property type="entry name" value="Prot-tyrosine_phosphatase-like"/>
</dbReference>
<dbReference type="OrthoDB" id="271628at2759"/>
<dbReference type="GO" id="GO:0010507">
    <property type="term" value="P:negative regulation of autophagy"/>
    <property type="evidence" value="ECO:0007669"/>
    <property type="project" value="TreeGrafter"/>
</dbReference>
<dbReference type="GO" id="GO:0005737">
    <property type="term" value="C:cytoplasm"/>
    <property type="evidence" value="ECO:0007669"/>
    <property type="project" value="TreeGrafter"/>
</dbReference>
<dbReference type="SUPFAM" id="SSF52799">
    <property type="entry name" value="(Phosphotyrosine protein) phosphatases II"/>
    <property type="match status" value="1"/>
</dbReference>
<dbReference type="Pfam" id="PF06602">
    <property type="entry name" value="Myotub-related"/>
    <property type="match status" value="1"/>
</dbReference>
<comment type="similarity">
    <text evidence="1">Belongs to the protein-tyrosine phosphatase family. Non-receptor class myotubularin subfamily.</text>
</comment>
<evidence type="ECO:0000313" key="3">
    <source>
        <dbReference type="EMBL" id="OZC08410.1"/>
    </source>
</evidence>
<dbReference type="PANTHER" id="PTHR10807:SF73">
    <property type="entry name" value="LD06050P"/>
    <property type="match status" value="1"/>
</dbReference>
<reference evidence="3 4" key="1">
    <citation type="submission" date="2015-12" db="EMBL/GenBank/DDBJ databases">
        <title>Draft genome of the nematode, Onchocerca flexuosa.</title>
        <authorList>
            <person name="Mitreva M."/>
        </authorList>
    </citation>
    <scope>NUCLEOTIDE SEQUENCE [LARGE SCALE GENOMIC DNA]</scope>
    <source>
        <strain evidence="3">Red Deer</strain>
    </source>
</reference>
<dbReference type="EMBL" id="KZ270009">
    <property type="protein sequence ID" value="OZC08410.1"/>
    <property type="molecule type" value="Genomic_DNA"/>
</dbReference>
<evidence type="ECO:0000259" key="2">
    <source>
        <dbReference type="PROSITE" id="PS51339"/>
    </source>
</evidence>
<dbReference type="Proteomes" id="UP000242913">
    <property type="component" value="Unassembled WGS sequence"/>
</dbReference>
<dbReference type="PROSITE" id="PS51339">
    <property type="entry name" value="PPASE_MYOTUBULARIN"/>
    <property type="match status" value="1"/>
</dbReference>
<dbReference type="InterPro" id="IPR011993">
    <property type="entry name" value="PH-like_dom_sf"/>
</dbReference>
<gene>
    <name evidence="3" type="ORF">X798_04610</name>
</gene>
<evidence type="ECO:0000313" key="4">
    <source>
        <dbReference type="Proteomes" id="UP000242913"/>
    </source>
</evidence>
<dbReference type="InterPro" id="IPR030564">
    <property type="entry name" value="Myotubularin"/>
</dbReference>
<dbReference type="GO" id="GO:0046856">
    <property type="term" value="P:phosphatidylinositol dephosphorylation"/>
    <property type="evidence" value="ECO:0007669"/>
    <property type="project" value="TreeGrafter"/>
</dbReference>
<dbReference type="PANTHER" id="PTHR10807">
    <property type="entry name" value="MYOTUBULARIN-RELATED"/>
    <property type="match status" value="1"/>
</dbReference>
<dbReference type="InterPro" id="IPR048994">
    <property type="entry name" value="PH-GRAM_MTMR6-9"/>
</dbReference>
<evidence type="ECO:0000256" key="1">
    <source>
        <dbReference type="ARBA" id="ARBA00007471"/>
    </source>
</evidence>
<dbReference type="CDD" id="cd13211">
    <property type="entry name" value="PH-GRAM_MTMR9"/>
    <property type="match status" value="1"/>
</dbReference>
<dbReference type="Pfam" id="PF21098">
    <property type="entry name" value="PH-GRAM_MTMR6-like"/>
    <property type="match status" value="1"/>
</dbReference>
<accession>A0A238BUP0</accession>